<dbReference type="AlphaFoldDB" id="A0A9Q0CQR0"/>
<feature type="domain" description="Squalene cyclase C-terminal" evidence="4">
    <location>
        <begin position="408"/>
        <end position="745"/>
    </location>
</feature>
<dbReference type="InterPro" id="IPR018333">
    <property type="entry name" value="Squalene_cyclase"/>
</dbReference>
<dbReference type="SUPFAM" id="SSF48239">
    <property type="entry name" value="Terpenoid cyclases/Protein prenyltransferases"/>
    <property type="match status" value="2"/>
</dbReference>
<comment type="similarity">
    <text evidence="1 3">Belongs to the terpene cyclase/mutase family.</text>
</comment>
<feature type="domain" description="Squalene cyclase N-terminal" evidence="5">
    <location>
        <begin position="94"/>
        <end position="350"/>
    </location>
</feature>
<evidence type="ECO:0000256" key="3">
    <source>
        <dbReference type="RuleBase" id="RU362003"/>
    </source>
</evidence>
<dbReference type="InterPro" id="IPR032697">
    <property type="entry name" value="SQ_cyclase_N"/>
</dbReference>
<dbReference type="GO" id="GO:0016866">
    <property type="term" value="F:intramolecular transferase activity"/>
    <property type="evidence" value="ECO:0007669"/>
    <property type="project" value="InterPro"/>
</dbReference>
<keyword evidence="2" id="KW-0677">Repeat</keyword>
<keyword evidence="7" id="KW-1185">Reference proteome</keyword>
<evidence type="ECO:0000256" key="2">
    <source>
        <dbReference type="ARBA" id="ARBA00022737"/>
    </source>
</evidence>
<evidence type="ECO:0000259" key="4">
    <source>
        <dbReference type="Pfam" id="PF13243"/>
    </source>
</evidence>
<dbReference type="CDD" id="cd02892">
    <property type="entry name" value="SQCY_1"/>
    <property type="match status" value="1"/>
</dbReference>
<dbReference type="PROSITE" id="PS01074">
    <property type="entry name" value="TERPENE_SYNTHASES"/>
    <property type="match status" value="1"/>
</dbReference>
<dbReference type="GO" id="GO:0005811">
    <property type="term" value="C:lipid droplet"/>
    <property type="evidence" value="ECO:0007669"/>
    <property type="project" value="InterPro"/>
</dbReference>
<dbReference type="EC" id="5.4.99.-" evidence="3"/>
<reference evidence="6" key="1">
    <citation type="journal article" date="2022" name="Cell">
        <title>Repeat-based holocentromeres influence genome architecture and karyotype evolution.</title>
        <authorList>
            <person name="Hofstatter P.G."/>
            <person name="Thangavel G."/>
            <person name="Lux T."/>
            <person name="Neumann P."/>
            <person name="Vondrak T."/>
            <person name="Novak P."/>
            <person name="Zhang M."/>
            <person name="Costa L."/>
            <person name="Castellani M."/>
            <person name="Scott A."/>
            <person name="Toegelov H."/>
            <person name="Fuchs J."/>
            <person name="Mata-Sucre Y."/>
            <person name="Dias Y."/>
            <person name="Vanzela A.L.L."/>
            <person name="Huettel B."/>
            <person name="Almeida C.C.S."/>
            <person name="Simkova H."/>
            <person name="Souza G."/>
            <person name="Pedrosa-Harand A."/>
            <person name="Macas J."/>
            <person name="Mayer K.F.X."/>
            <person name="Houben A."/>
            <person name="Marques A."/>
        </authorList>
    </citation>
    <scope>NUCLEOTIDE SEQUENCE</scope>
    <source>
        <strain evidence="6">RhyBre1mFocal</strain>
    </source>
</reference>
<dbReference type="SFLD" id="SFLDG01016">
    <property type="entry name" value="Prenyltransferase_Like_2"/>
    <property type="match status" value="1"/>
</dbReference>
<comment type="caution">
    <text evidence="6">The sequence shown here is derived from an EMBL/GenBank/DDBJ whole genome shotgun (WGS) entry which is preliminary data.</text>
</comment>
<dbReference type="Gene3D" id="1.50.10.20">
    <property type="match status" value="2"/>
</dbReference>
<protein>
    <recommendedName>
        <fullName evidence="3">Terpene cyclase/mutase family member</fullName>
        <ecNumber evidence="3">5.4.99.-</ecNumber>
    </recommendedName>
</protein>
<dbReference type="FunFam" id="1.50.10.20:FF:000011">
    <property type="entry name" value="Terpene cyclase/mutase family member"/>
    <property type="match status" value="1"/>
</dbReference>
<evidence type="ECO:0000256" key="1">
    <source>
        <dbReference type="ARBA" id="ARBA00009755"/>
    </source>
</evidence>
<name>A0A9Q0CQR0_9POAL</name>
<dbReference type="EMBL" id="JAMQYH010000002">
    <property type="protein sequence ID" value="KAJ1698032.1"/>
    <property type="molecule type" value="Genomic_DNA"/>
</dbReference>
<dbReference type="InterPro" id="IPR032696">
    <property type="entry name" value="SQ_cyclase_C"/>
</dbReference>
<evidence type="ECO:0000313" key="7">
    <source>
        <dbReference type="Proteomes" id="UP001151287"/>
    </source>
</evidence>
<dbReference type="OrthoDB" id="21502at2759"/>
<sequence length="754" mass="85756">MWKLKIAEGGPLVKTCTGYVGRQTWEFDERLGSSEDRAAVEKAQKEFHLNRHQKKQSSDLLARMQLAKENNFDYFKKPSKNGENTEKSASVALQKALDCFSAIQAKDGHWPGDLPGPLFLTPIMVIVLYVTESFHVLSSAHRTELRRYMYNLQNEDGGWGLQAEMPSCMICTALNYTALRLLGEENYKGDDKAMHEARKWIHDHGGVTMIASWGKLILSVLGIYEWSGVNPMPPELFLLPSFFPIHPGKYFCRIRLILVAMLYLYGKRFVGPITNVVLSLREELHIHPYHRIDWNQARNLCAKEDRFVPHSRFMDYLCEFLYKIGEPLFATWPMSLMRQKALNAIEKYLQYEDEITRYICMGAFEKFLRTLCCSVRAPNSKNLKEHLARVPDFLWIGEDGMKMRASSSQSWDAALAVQAILACDLAKEKMYTLRKAHDFIKASQLLENPTGDFSGYYRHFSKGGWAFATADEGWPVSDCTAEALKALLLLARISPELVGEHASSGSMYEAVNFILSLQNPNGGFSTWELQRTYPWVEALNVTDMFADTMVEYQYVECTSSAIQALVLFNEKYPLHRSDDIQKCIRKATSYVLKSQNDDGSWFGSWGVCYTYGTWFGIEALIAAGKTYKTCEAIRRACAFLLSKQLPDGGWGESYLSSIKQEYTNLVGNKSNLVNTAWAMLTLLKAGQVERDPTPLHRAASLLIHMQSDNGDFPQQEMTGSFMKSGFLNYMAYRNIFPIWALGEYNKITGISHTM</sequence>
<dbReference type="NCBIfam" id="TIGR01787">
    <property type="entry name" value="squalene_cyclas"/>
    <property type="match status" value="1"/>
</dbReference>
<dbReference type="InterPro" id="IPR008930">
    <property type="entry name" value="Terpenoid_cyclase/PrenylTrfase"/>
</dbReference>
<dbReference type="Pfam" id="PF13243">
    <property type="entry name" value="SQHop_cyclase_C"/>
    <property type="match status" value="1"/>
</dbReference>
<dbReference type="Pfam" id="PF13249">
    <property type="entry name" value="SQHop_cyclase_N"/>
    <property type="match status" value="1"/>
</dbReference>
<keyword evidence="3" id="KW-0413">Isomerase</keyword>
<dbReference type="InterPro" id="IPR002365">
    <property type="entry name" value="Terpene_synthase_CS"/>
</dbReference>
<dbReference type="PANTHER" id="PTHR11764">
    <property type="entry name" value="TERPENE CYCLASE/MUTASE FAMILY MEMBER"/>
    <property type="match status" value="1"/>
</dbReference>
<dbReference type="GO" id="GO:0016104">
    <property type="term" value="P:triterpenoid biosynthetic process"/>
    <property type="evidence" value="ECO:0007669"/>
    <property type="project" value="InterPro"/>
</dbReference>
<evidence type="ECO:0000259" key="5">
    <source>
        <dbReference type="Pfam" id="PF13249"/>
    </source>
</evidence>
<proteinExistence type="inferred from homology"/>
<accession>A0A9Q0CQR0</accession>
<organism evidence="6 7">
    <name type="scientific">Rhynchospora breviuscula</name>
    <dbReference type="NCBI Taxonomy" id="2022672"/>
    <lineage>
        <taxon>Eukaryota</taxon>
        <taxon>Viridiplantae</taxon>
        <taxon>Streptophyta</taxon>
        <taxon>Embryophyta</taxon>
        <taxon>Tracheophyta</taxon>
        <taxon>Spermatophyta</taxon>
        <taxon>Magnoliopsida</taxon>
        <taxon>Liliopsida</taxon>
        <taxon>Poales</taxon>
        <taxon>Cyperaceae</taxon>
        <taxon>Cyperoideae</taxon>
        <taxon>Rhynchosporeae</taxon>
        <taxon>Rhynchospora</taxon>
    </lineage>
</organism>
<dbReference type="Proteomes" id="UP001151287">
    <property type="component" value="Unassembled WGS sequence"/>
</dbReference>
<gene>
    <name evidence="6" type="ORF">LUZ63_006544</name>
</gene>
<evidence type="ECO:0000313" key="6">
    <source>
        <dbReference type="EMBL" id="KAJ1698032.1"/>
    </source>
</evidence>
<dbReference type="PANTHER" id="PTHR11764:SF17">
    <property type="entry name" value="TERPENE CYCLASE_MUTASE FAMILY MEMBER"/>
    <property type="match status" value="1"/>
</dbReference>